<keyword evidence="4" id="KW-1015">Disulfide bond</keyword>
<organism evidence="8 9">
    <name type="scientific">Lodderomyces elongisporus (strain ATCC 11503 / CBS 2605 / JCM 1781 / NBRC 1676 / NRRL YB-4239)</name>
    <name type="common">Yeast</name>
    <name type="synonym">Saccharomyces elongisporus</name>
    <dbReference type="NCBI Taxonomy" id="379508"/>
    <lineage>
        <taxon>Eukaryota</taxon>
        <taxon>Fungi</taxon>
        <taxon>Dikarya</taxon>
        <taxon>Ascomycota</taxon>
        <taxon>Saccharomycotina</taxon>
        <taxon>Pichiomycetes</taxon>
        <taxon>Debaryomycetaceae</taxon>
        <taxon>Candida/Lodderomyces clade</taxon>
        <taxon>Lodderomyces</taxon>
    </lineage>
</organism>
<dbReference type="OrthoDB" id="28322at2759"/>
<dbReference type="Pfam" id="PF13015">
    <property type="entry name" value="PRKCSH_1"/>
    <property type="match status" value="1"/>
</dbReference>
<dbReference type="InParanoid" id="A5DS93"/>
<evidence type="ECO:0000256" key="1">
    <source>
        <dbReference type="ARBA" id="ARBA00022387"/>
    </source>
</evidence>
<dbReference type="VEuPathDB" id="FungiDB:LELG_00229"/>
<keyword evidence="2 6" id="KW-0732">Signal</keyword>
<proteinExistence type="predicted"/>
<dbReference type="InterPro" id="IPR044865">
    <property type="entry name" value="MRH_dom"/>
</dbReference>
<dbReference type="Pfam" id="PF12999">
    <property type="entry name" value="PRKCSH-like"/>
    <property type="match status" value="1"/>
</dbReference>
<evidence type="ECO:0000256" key="2">
    <source>
        <dbReference type="ARBA" id="ARBA00022729"/>
    </source>
</evidence>
<dbReference type="PANTHER" id="PTHR12630:SF1">
    <property type="entry name" value="GLUCOSIDASE 2 SUBUNIT BETA"/>
    <property type="match status" value="1"/>
</dbReference>
<evidence type="ECO:0000256" key="5">
    <source>
        <dbReference type="SAM" id="Coils"/>
    </source>
</evidence>
<dbReference type="AlphaFoldDB" id="A5DS93"/>
<keyword evidence="9" id="KW-1185">Reference proteome</keyword>
<reference evidence="8 9" key="1">
    <citation type="journal article" date="2009" name="Nature">
        <title>Evolution of pathogenicity and sexual reproduction in eight Candida genomes.</title>
        <authorList>
            <person name="Butler G."/>
            <person name="Rasmussen M.D."/>
            <person name="Lin M.F."/>
            <person name="Santos M.A."/>
            <person name="Sakthikumar S."/>
            <person name="Munro C.A."/>
            <person name="Rheinbay E."/>
            <person name="Grabherr M."/>
            <person name="Forche A."/>
            <person name="Reedy J.L."/>
            <person name="Agrafioti I."/>
            <person name="Arnaud M.B."/>
            <person name="Bates S."/>
            <person name="Brown A.J."/>
            <person name="Brunke S."/>
            <person name="Costanzo M.C."/>
            <person name="Fitzpatrick D.A."/>
            <person name="de Groot P.W."/>
            <person name="Harris D."/>
            <person name="Hoyer L.L."/>
            <person name="Hube B."/>
            <person name="Klis F.M."/>
            <person name="Kodira C."/>
            <person name="Lennard N."/>
            <person name="Logue M.E."/>
            <person name="Martin R."/>
            <person name="Neiman A.M."/>
            <person name="Nikolaou E."/>
            <person name="Quail M.A."/>
            <person name="Quinn J."/>
            <person name="Santos M.C."/>
            <person name="Schmitzberger F.F."/>
            <person name="Sherlock G."/>
            <person name="Shah P."/>
            <person name="Silverstein K.A."/>
            <person name="Skrzypek M.S."/>
            <person name="Soll D."/>
            <person name="Staggs R."/>
            <person name="Stansfield I."/>
            <person name="Stumpf M.P."/>
            <person name="Sudbery P.E."/>
            <person name="Srikantha T."/>
            <person name="Zeng Q."/>
            <person name="Berman J."/>
            <person name="Berriman M."/>
            <person name="Heitman J."/>
            <person name="Gow N.A."/>
            <person name="Lorenz M.C."/>
            <person name="Birren B.W."/>
            <person name="Kellis M."/>
            <person name="Cuomo C.A."/>
        </authorList>
    </citation>
    <scope>NUCLEOTIDE SEQUENCE [LARGE SCALE GENOMIC DNA]</scope>
    <source>
        <strain evidence="9">ATCC 11503 / BCRC 21390 / CBS 2605 / JCM 1781 / NBRC 1676 / NRRL YB-4239</strain>
    </source>
</reference>
<evidence type="ECO:0000256" key="4">
    <source>
        <dbReference type="ARBA" id="ARBA00023157"/>
    </source>
</evidence>
<dbReference type="PANTHER" id="PTHR12630">
    <property type="entry name" value="N-LINKED OLIGOSACCHARIDE PROCESSING"/>
    <property type="match status" value="1"/>
</dbReference>
<feature type="coiled-coil region" evidence="5">
    <location>
        <begin position="357"/>
        <end position="384"/>
    </location>
</feature>
<keyword evidence="3" id="KW-0256">Endoplasmic reticulum</keyword>
<dbReference type="GeneID" id="5235924"/>
<dbReference type="InterPro" id="IPR036607">
    <property type="entry name" value="PRKCSH"/>
</dbReference>
<dbReference type="EMBL" id="CH981524">
    <property type="protein sequence ID" value="EDK42051.1"/>
    <property type="molecule type" value="Genomic_DNA"/>
</dbReference>
<dbReference type="SUPFAM" id="SSF50911">
    <property type="entry name" value="Mannose 6-phosphate receptor domain"/>
    <property type="match status" value="1"/>
</dbReference>
<name>A5DS93_LODEL</name>
<accession>A5DS93</accession>
<sequence length="506" mass="58288">MQLGKLAIFLPLWLLCLSQAHVIGVSPEDQHLYSAKIDEDGNQYWTCLNDSSIKLQLSQINDDICDCPDGSDEPGTNACPDSAIKFYCANQGHFPAYIEQFKLNDGVCDYDICCDGSDEYQLGTCENKCDEIHRQFETYKAEQLQILNKALKKKQHVVDLSQRNRKSLINNLEHLERQVPEKKMKLNKLKIQMEDVELQEDTPDLYDILDEHFANLANRIEAYKRDILKQDEQLQKLEKILEELSKGYNPNYNDHAVKESIHKFQEYISNKEDGVQKDFHDITEFVKKIVENAKEHSINIELTGNGNINNDKSKSKSKSKHYDGVPSLKNMIHYYFNLFAQNFLIKTPETYVSKLSSNQLAPEIDKLEEELEKIEKTITVIKKDLSSDYGPDDILRAYEKLPISNNLGGYYYRVDFLNSIYQNDVLIGVFKEYKEGKLIFANGARCWNGPKRSATVEFICGEGPAIVSVAEPEKCHYNFVIRGEAWCHPVSEQELLQSFEIDYNLL</sequence>
<dbReference type="PROSITE" id="PS51914">
    <property type="entry name" value="MRH"/>
    <property type="match status" value="1"/>
</dbReference>
<dbReference type="GO" id="GO:0006491">
    <property type="term" value="P:N-glycan processing"/>
    <property type="evidence" value="ECO:0007669"/>
    <property type="project" value="TreeGrafter"/>
</dbReference>
<feature type="coiled-coil region" evidence="5">
    <location>
        <begin position="158"/>
        <end position="247"/>
    </location>
</feature>
<dbReference type="Proteomes" id="UP000001996">
    <property type="component" value="Unassembled WGS sequence"/>
</dbReference>
<evidence type="ECO:0000256" key="6">
    <source>
        <dbReference type="SAM" id="SignalP"/>
    </source>
</evidence>
<dbReference type="eggNOG" id="KOG2397">
    <property type="taxonomic scope" value="Eukaryota"/>
</dbReference>
<evidence type="ECO:0000259" key="7">
    <source>
        <dbReference type="PROSITE" id="PS51914"/>
    </source>
</evidence>
<dbReference type="InterPro" id="IPR039794">
    <property type="entry name" value="Gtb1-like"/>
</dbReference>
<feature type="chain" id="PRO_5002679792" description="Glucosidase 2 subunit beta" evidence="6">
    <location>
        <begin position="21"/>
        <end position="506"/>
    </location>
</feature>
<dbReference type="OMA" id="KHESASH"/>
<protein>
    <recommendedName>
        <fullName evidence="1">Glucosidase 2 subunit beta</fullName>
    </recommendedName>
</protein>
<feature type="domain" description="MRH" evidence="7">
    <location>
        <begin position="383"/>
        <end position="489"/>
    </location>
</feature>
<dbReference type="KEGG" id="lel:PVL30_000224"/>
<evidence type="ECO:0000313" key="9">
    <source>
        <dbReference type="Proteomes" id="UP000001996"/>
    </source>
</evidence>
<dbReference type="Gene3D" id="2.70.130.10">
    <property type="entry name" value="Mannose-6-phosphate receptor binding domain"/>
    <property type="match status" value="1"/>
</dbReference>
<gene>
    <name evidence="8" type="ORF">LELG_00229</name>
</gene>
<dbReference type="STRING" id="379508.A5DS93"/>
<evidence type="ECO:0000256" key="3">
    <source>
        <dbReference type="ARBA" id="ARBA00022824"/>
    </source>
</evidence>
<evidence type="ECO:0000313" key="8">
    <source>
        <dbReference type="EMBL" id="EDK42051.1"/>
    </source>
</evidence>
<keyword evidence="5" id="KW-0175">Coiled coil</keyword>
<dbReference type="InterPro" id="IPR028146">
    <property type="entry name" value="PRKCSH_N"/>
</dbReference>
<dbReference type="InterPro" id="IPR009011">
    <property type="entry name" value="Man6P_isomerase_rcpt-bd_dom_sf"/>
</dbReference>
<dbReference type="Gene3D" id="1.10.287.1490">
    <property type="match status" value="1"/>
</dbReference>
<dbReference type="GO" id="GO:0017177">
    <property type="term" value="C:glucosidase II complex"/>
    <property type="evidence" value="ECO:0007669"/>
    <property type="project" value="TreeGrafter"/>
</dbReference>
<dbReference type="HOGENOM" id="CLU_016834_2_1_1"/>
<feature type="signal peptide" evidence="6">
    <location>
        <begin position="1"/>
        <end position="20"/>
    </location>
</feature>